<evidence type="ECO:0000313" key="2">
    <source>
        <dbReference type="EMBL" id="CAK0818118.1"/>
    </source>
</evidence>
<evidence type="ECO:0000313" key="3">
    <source>
        <dbReference type="Proteomes" id="UP001189429"/>
    </source>
</evidence>
<feature type="region of interest" description="Disordered" evidence="1">
    <location>
        <begin position="1356"/>
        <end position="1400"/>
    </location>
</feature>
<feature type="region of interest" description="Disordered" evidence="1">
    <location>
        <begin position="1"/>
        <end position="48"/>
    </location>
</feature>
<feature type="compositionally biased region" description="Low complexity" evidence="1">
    <location>
        <begin position="23"/>
        <end position="48"/>
    </location>
</feature>
<keyword evidence="3" id="KW-1185">Reference proteome</keyword>
<feature type="compositionally biased region" description="Low complexity" evidence="1">
    <location>
        <begin position="1358"/>
        <end position="1391"/>
    </location>
</feature>
<dbReference type="PANTHER" id="PTHR45725">
    <property type="entry name" value="FORMIN HOMOLOGY 2 FAMILY MEMBER"/>
    <property type="match status" value="1"/>
</dbReference>
<comment type="caution">
    <text evidence="2">The sequence shown here is derived from an EMBL/GenBank/DDBJ whole genome shotgun (WGS) entry which is preliminary data.</text>
</comment>
<dbReference type="PANTHER" id="PTHR45725:SF18">
    <property type="entry name" value="ORC1-LIKE AAA ATPASE DOMAIN-CONTAINING PROTEIN"/>
    <property type="match status" value="1"/>
</dbReference>
<reference evidence="2" key="1">
    <citation type="submission" date="2023-10" db="EMBL/GenBank/DDBJ databases">
        <authorList>
            <person name="Chen Y."/>
            <person name="Shah S."/>
            <person name="Dougan E. K."/>
            <person name="Thang M."/>
            <person name="Chan C."/>
        </authorList>
    </citation>
    <scope>NUCLEOTIDE SEQUENCE [LARGE SCALE GENOMIC DNA]</scope>
</reference>
<dbReference type="EMBL" id="CAUYUJ010006657">
    <property type="protein sequence ID" value="CAK0818118.1"/>
    <property type="molecule type" value="Genomic_DNA"/>
</dbReference>
<feature type="region of interest" description="Disordered" evidence="1">
    <location>
        <begin position="1294"/>
        <end position="1313"/>
    </location>
</feature>
<feature type="region of interest" description="Disordered" evidence="1">
    <location>
        <begin position="971"/>
        <end position="993"/>
    </location>
</feature>
<feature type="compositionally biased region" description="Polar residues" evidence="1">
    <location>
        <begin position="979"/>
        <end position="990"/>
    </location>
</feature>
<dbReference type="Proteomes" id="UP001189429">
    <property type="component" value="Unassembled WGS sequence"/>
</dbReference>
<protein>
    <submittedName>
        <fullName evidence="2">Uncharacterized protein</fullName>
    </submittedName>
</protein>
<name>A0ABN9RIU0_9DINO</name>
<proteinExistence type="predicted"/>
<accession>A0ABN9RIU0</accession>
<organism evidence="2 3">
    <name type="scientific">Prorocentrum cordatum</name>
    <dbReference type="NCBI Taxonomy" id="2364126"/>
    <lineage>
        <taxon>Eukaryota</taxon>
        <taxon>Sar</taxon>
        <taxon>Alveolata</taxon>
        <taxon>Dinophyceae</taxon>
        <taxon>Prorocentrales</taxon>
        <taxon>Prorocentraceae</taxon>
        <taxon>Prorocentrum</taxon>
    </lineage>
</organism>
<gene>
    <name evidence="2" type="ORF">PCOR1329_LOCUS20487</name>
</gene>
<sequence length="1735" mass="185509">MPTGAANEVARKAANETADEAANEAPHPEANGAADEAADQAANEAADEAANQPRCFAMRHGAKHCENGCDEGRVHKYWRGHIESPAGHGQGGFVKKLDVGCPVSEIFMVNKSFGVHAQWAQRWACRLCTHRASFLGEAQILRALEPEVATETLEQSLESAWVRYQLWQRSSACEGARVALAASVLELPLEDLLQSCASWYRPLMKERRLCAWRASGDRLDIVCVDGNAKLHRRSCGAPCAEAVCHEALDLHLVRGCPESPLQKGVLCRRHQELADRPALAGDIEAHRVRAPLSTGAFLDVEVRLAGFGNWQPACTVPDSTVQAYFARNAEQVIQERKRQRQERRDFLRRQPRLVLGDWASGHAKAKCSCKTHKESVSAIRTASRSAGFLAAVSESGVVGALEEVITAETLSQRYCFLADVATAVPELKTLVHDDACHVRLFAKGRAEGAPPGSLAARLGHFRYIVDRPHSKGHVDATCRAECFPDVPANAAALGDFPTPICESVNAQLSPLAHTVHHMRRWVCDFIVGECVDVHNELRAREAARGAARAARKAARQDRAPAPRLVPAGIPAAGAPAAGAAPGAAPAAAGAAPEATHPPIVRRKLRPVWAAAAADGDKFFECQAFYKGRPANPMAFACPGARVIFGTDTAAGVAVCAGRAERGCNADDAQRLVRAVPARLRDELTAFLAPALSFDVLRMSAVFDLRPLNLTWPALEEALGAQPVKQNQGFPRFRGSDVNARLDALWRCFLDAFLRGMAPASRAPEISAAEIQAMADAVNDYVDVHFSASEHLPAELQKLVRPLEVATGQGALPVLALTAAAMAGVNNGANIQLWSADPTPLSAMVLYGGDAQQGKSRITAAVAAMIAAADDEIAAVVQERLDSAAPPAGVPQRAWEDAKPTKLTVKTIGMQDFTPTELFARCSGDWDQIQEVKELDVLSGWAPRAWYSTMVNLDEAYSFLGQLGLAATDARGGAARGTAPSQHASTLNTLIGTGKLQRDTRTSGSYGSVGSPAVNVAIIGNWHWKMLMAVERGHVGNHVAATKERSIYCAGPAAKRHEPLPADFEMPRDENGVAYPRWTWLPLTARLADSFGWSHYYQEPDEAERDLEAGPLDEAEGAAPPAVPGSGTQLAASFVGPEQGYSINLPDGVEVRLRYRYDAGTLQTQYRISARWMLPSPYTALVPGVRRVIGFFKTRPHFTIPFEPTAREHLLGAQLEQSLLASASRGEDGPGEAQHGAAAGQIGVWAGLLRILRMAAADADPDPATFAITTDDVDLSTRIVQISLQIKKLARQTADLVGPPDDQRDAAGAVRRPVRGDYDRRRFAPAYLSQAGGEGGVGGSPAAAAEIADAAGAAGGGAAEAPAELSPEAEAAAPGDAAGHAAAEEAAPTAVPSDQADIGSLAPPAAAGQAAAVALPAAASAAPPGRAEGAPAVSQWMDLADLEPMEAFFKVGMGENGAMLIRPDEDGKTIITDRHYVQRLFLLGADSLTVPQIAERLRVHLPDPPAPPAPRGGAASRGGTVKKTKNRWCVPTAELRSLMLALAADFPRICTFVNDVVAFRDFPEEVEGQVKMHAQFMKCAGVTLHEVSEARVQFLKNQGSAEGRRRLLQRVAVRAGQQVKLRKHLKLMDVYGWLGGDSILIGEEIPRTLPTRLTTSPEIHELVKIYFQKPKVKDSQFEGEEAESTMTKVAGHWVKGSGSKEPLKHYTPTMCAAIADIVTFAKEIKVVPVVDVSDEV</sequence>
<evidence type="ECO:0000256" key="1">
    <source>
        <dbReference type="SAM" id="MobiDB-lite"/>
    </source>
</evidence>
<dbReference type="InterPro" id="IPR051425">
    <property type="entry name" value="Formin_Homology"/>
</dbReference>
<feature type="region of interest" description="Disordered" evidence="1">
    <location>
        <begin position="1500"/>
        <end position="1519"/>
    </location>
</feature>